<evidence type="ECO:0000256" key="5">
    <source>
        <dbReference type="ARBA" id="ARBA00022741"/>
    </source>
</evidence>
<evidence type="ECO:0000313" key="12">
    <source>
        <dbReference type="Proteomes" id="UP000234789"/>
    </source>
</evidence>
<dbReference type="PANTHER" id="PTHR43790:SF4">
    <property type="entry name" value="GUANOSINE IMPORT ATP-BINDING PROTEIN NUPO"/>
    <property type="match status" value="1"/>
</dbReference>
<dbReference type="GO" id="GO:0005524">
    <property type="term" value="F:ATP binding"/>
    <property type="evidence" value="ECO:0007669"/>
    <property type="project" value="UniProtKB-KW"/>
</dbReference>
<evidence type="ECO:0000256" key="6">
    <source>
        <dbReference type="ARBA" id="ARBA00022840"/>
    </source>
</evidence>
<dbReference type="EMBL" id="NFEZ01000003">
    <property type="protein sequence ID" value="PLT47468.1"/>
    <property type="molecule type" value="Genomic_DNA"/>
</dbReference>
<dbReference type="InterPro" id="IPR017871">
    <property type="entry name" value="ABC_transporter-like_CS"/>
</dbReference>
<dbReference type="PANTHER" id="PTHR43790">
    <property type="entry name" value="CARBOHYDRATE TRANSPORT ATP-BINDING PROTEIN MG119-RELATED"/>
    <property type="match status" value="1"/>
</dbReference>
<keyword evidence="2" id="KW-0813">Transport</keyword>
<dbReference type="FunFam" id="3.40.50.300:FF:000127">
    <property type="entry name" value="Ribose import ATP-binding protein RbsA"/>
    <property type="match status" value="1"/>
</dbReference>
<dbReference type="PROSITE" id="PS00211">
    <property type="entry name" value="ABC_TRANSPORTER_1"/>
    <property type="match status" value="2"/>
</dbReference>
<dbReference type="Gene3D" id="3.40.50.300">
    <property type="entry name" value="P-loop containing nucleotide triphosphate hydrolases"/>
    <property type="match status" value="2"/>
</dbReference>
<protein>
    <submittedName>
        <fullName evidence="11">Unspecified monosaccharide ABC transport system, ATP-binding protein</fullName>
    </submittedName>
</protein>
<reference evidence="11 12" key="1">
    <citation type="submission" date="2017-05" db="EMBL/GenBank/DDBJ databases">
        <title>Functional genome analysis of Paenibacillus pasadenensis strain R16: insights on endophytic life style and antifungal activity.</title>
        <authorList>
            <person name="Passera A."/>
            <person name="Marcolungo L."/>
            <person name="Casati P."/>
            <person name="Brasca M."/>
            <person name="Quaglino F."/>
            <person name="Delledonne M."/>
        </authorList>
    </citation>
    <scope>NUCLEOTIDE SEQUENCE [LARGE SCALE GENOMIC DNA]</scope>
    <source>
        <strain evidence="11 12">R16</strain>
    </source>
</reference>
<accession>A0A2N5NAW8</accession>
<keyword evidence="4" id="KW-0677">Repeat</keyword>
<keyword evidence="3" id="KW-1003">Cell membrane</keyword>
<evidence type="ECO:0000256" key="2">
    <source>
        <dbReference type="ARBA" id="ARBA00022448"/>
    </source>
</evidence>
<dbReference type="GO" id="GO:0016887">
    <property type="term" value="F:ATP hydrolysis activity"/>
    <property type="evidence" value="ECO:0007669"/>
    <property type="project" value="InterPro"/>
</dbReference>
<evidence type="ECO:0000256" key="1">
    <source>
        <dbReference type="ARBA" id="ARBA00004202"/>
    </source>
</evidence>
<name>A0A2N5NAW8_9BACL</name>
<keyword evidence="7" id="KW-1278">Translocase</keyword>
<dbReference type="GO" id="GO:0005886">
    <property type="term" value="C:plasma membrane"/>
    <property type="evidence" value="ECO:0007669"/>
    <property type="project" value="UniProtKB-SubCell"/>
</dbReference>
<dbReference type="SMART" id="SM00382">
    <property type="entry name" value="AAA"/>
    <property type="match status" value="2"/>
</dbReference>
<dbReference type="AlphaFoldDB" id="A0A2N5NAW8"/>
<organism evidence="11 12">
    <name type="scientific">Paenibacillus pasadenensis</name>
    <dbReference type="NCBI Taxonomy" id="217090"/>
    <lineage>
        <taxon>Bacteria</taxon>
        <taxon>Bacillati</taxon>
        <taxon>Bacillota</taxon>
        <taxon>Bacilli</taxon>
        <taxon>Bacillales</taxon>
        <taxon>Paenibacillaceae</taxon>
        <taxon>Paenibacillus</taxon>
    </lineage>
</organism>
<evidence type="ECO:0000259" key="10">
    <source>
        <dbReference type="PROSITE" id="PS50893"/>
    </source>
</evidence>
<dbReference type="RefSeq" id="WP_101808119.1">
    <property type="nucleotide sequence ID" value="NZ_NFEZ01000003.1"/>
</dbReference>
<evidence type="ECO:0000256" key="9">
    <source>
        <dbReference type="SAM" id="MobiDB-lite"/>
    </source>
</evidence>
<dbReference type="InterPro" id="IPR027417">
    <property type="entry name" value="P-loop_NTPase"/>
</dbReference>
<feature type="domain" description="ABC transporter" evidence="10">
    <location>
        <begin position="260"/>
        <end position="504"/>
    </location>
</feature>
<dbReference type="CDD" id="cd03215">
    <property type="entry name" value="ABC_Carb_Monos_II"/>
    <property type="match status" value="1"/>
</dbReference>
<evidence type="ECO:0000256" key="7">
    <source>
        <dbReference type="ARBA" id="ARBA00022967"/>
    </source>
</evidence>
<dbReference type="Proteomes" id="UP000234789">
    <property type="component" value="Unassembled WGS sequence"/>
</dbReference>
<dbReference type="InterPro" id="IPR003593">
    <property type="entry name" value="AAA+_ATPase"/>
</dbReference>
<keyword evidence="12" id="KW-1185">Reference proteome</keyword>
<dbReference type="SUPFAM" id="SSF52540">
    <property type="entry name" value="P-loop containing nucleoside triphosphate hydrolases"/>
    <property type="match status" value="2"/>
</dbReference>
<evidence type="ECO:0000256" key="8">
    <source>
        <dbReference type="ARBA" id="ARBA00023136"/>
    </source>
</evidence>
<evidence type="ECO:0000256" key="3">
    <source>
        <dbReference type="ARBA" id="ARBA00022475"/>
    </source>
</evidence>
<dbReference type="Pfam" id="PF00005">
    <property type="entry name" value="ABC_tran"/>
    <property type="match status" value="2"/>
</dbReference>
<keyword evidence="8" id="KW-0472">Membrane</keyword>
<gene>
    <name evidence="11" type="ORF">B8V81_1692</name>
</gene>
<comment type="subcellular location">
    <subcellularLocation>
        <location evidence="1">Cell membrane</location>
        <topology evidence="1">Peripheral membrane protein</topology>
    </subcellularLocation>
</comment>
<sequence>MSTHPAVEMRKIVKRFGSVTANDQVDFTAERGEIHALLGENGAGKSTMMCMLSGVYRATEGEIRIQGRPVRIRSPKEAAELGIGMVFQNFRLVQTLTAAENMVLGEKGGFWRGAGWMKRKTKEIAELAERFGLGFPVDRPIWQLSVGEQQRVEIVKTLYRGADIIILDEPTSVLTPGEAEQLFATLRQMRAEGKTILITTHKMKEVMSVADRISVMRKGRMIASLAREETDERQLAQLMVGKEVVLQRKEREPAGMEPLLALRGLKALGHGGRKALDGLDLEVRKGEIVGIAGVAGNGQKELAEVLNGLHPWSGGEIEFDGAVWKRASALEAIESGIAHIPENRMKSGLAGSLAIADNLLSKSYRGPERSRLGLLRGGANRRWAQSLVEQFDVRTPSLDTPVRMLSGGNQQKLLFAREISMRPKLMVAVHPTQGLDVGAADSVHRMLMELRASGSGVLLISEDLDEILQLSDRVLVVFGGRIIGEMAHDEADRQRIGLLMTGSGGAEEAAAGRAGAEEALRQPDQPDPDGKEAIV</sequence>
<evidence type="ECO:0000313" key="11">
    <source>
        <dbReference type="EMBL" id="PLT47468.1"/>
    </source>
</evidence>
<dbReference type="PROSITE" id="PS50893">
    <property type="entry name" value="ABC_TRANSPORTER_2"/>
    <property type="match status" value="2"/>
</dbReference>
<comment type="caution">
    <text evidence="11">The sequence shown here is derived from an EMBL/GenBank/DDBJ whole genome shotgun (WGS) entry which is preliminary data.</text>
</comment>
<dbReference type="InterPro" id="IPR050107">
    <property type="entry name" value="ABC_carbohydrate_import_ATPase"/>
</dbReference>
<feature type="domain" description="ABC transporter" evidence="10">
    <location>
        <begin position="7"/>
        <end position="243"/>
    </location>
</feature>
<feature type="region of interest" description="Disordered" evidence="9">
    <location>
        <begin position="507"/>
        <end position="535"/>
    </location>
</feature>
<dbReference type="InterPro" id="IPR003439">
    <property type="entry name" value="ABC_transporter-like_ATP-bd"/>
</dbReference>
<evidence type="ECO:0000256" key="4">
    <source>
        <dbReference type="ARBA" id="ARBA00022737"/>
    </source>
</evidence>
<keyword evidence="6 11" id="KW-0067">ATP-binding</keyword>
<dbReference type="CDD" id="cd03216">
    <property type="entry name" value="ABC_Carb_Monos_I"/>
    <property type="match status" value="1"/>
</dbReference>
<keyword evidence="5" id="KW-0547">Nucleotide-binding</keyword>
<proteinExistence type="predicted"/>